<dbReference type="RefSeq" id="WP_220618018.1">
    <property type="nucleotide sequence ID" value="NZ_RKLR01000003.1"/>
</dbReference>
<dbReference type="PROSITE" id="PS00196">
    <property type="entry name" value="COPPER_BLUE"/>
    <property type="match status" value="1"/>
</dbReference>
<dbReference type="SUPFAM" id="SSF49503">
    <property type="entry name" value="Cupredoxins"/>
    <property type="match status" value="2"/>
</dbReference>
<dbReference type="PROSITE" id="PS51257">
    <property type="entry name" value="PROKAR_LIPOPROTEIN"/>
    <property type="match status" value="1"/>
</dbReference>
<feature type="binding site" evidence="9">
    <location>
        <position position="242"/>
    </location>
    <ligand>
        <name>Cu cation</name>
        <dbReference type="ChEBI" id="CHEBI:23378"/>
    </ligand>
</feature>
<evidence type="ECO:0000256" key="4">
    <source>
        <dbReference type="ARBA" id="ARBA00022723"/>
    </source>
</evidence>
<keyword evidence="8" id="KW-0472">Membrane</keyword>
<dbReference type="PANTHER" id="PTHR34192:SF10">
    <property type="entry name" value="PLASTOCYANIN MAJOR ISOFORM, CHLOROPLASTIC-RELATED"/>
    <property type="match status" value="1"/>
</dbReference>
<keyword evidence="7 9" id="KW-0186">Copper</keyword>
<keyword evidence="5" id="KW-0574">Periplasm</keyword>
<accession>A0AAW4PQT7</accession>
<name>A0AAW4PQT7_9EURY</name>
<comment type="subcellular location">
    <subcellularLocation>
        <location evidence="1">Membrane</location>
    </subcellularLocation>
    <subcellularLocation>
        <location evidence="2">Periplasm</location>
    </subcellularLocation>
</comment>
<evidence type="ECO:0000256" key="7">
    <source>
        <dbReference type="ARBA" id="ARBA00023008"/>
    </source>
</evidence>
<evidence type="ECO:0000256" key="3">
    <source>
        <dbReference type="ARBA" id="ARBA00022448"/>
    </source>
</evidence>
<organism evidence="12 13">
    <name type="scientific">Haloarcula rubra</name>
    <dbReference type="NCBI Taxonomy" id="2487747"/>
    <lineage>
        <taxon>Archaea</taxon>
        <taxon>Methanobacteriati</taxon>
        <taxon>Methanobacteriota</taxon>
        <taxon>Stenosarchaea group</taxon>
        <taxon>Halobacteria</taxon>
        <taxon>Halobacteriales</taxon>
        <taxon>Haloarculaceae</taxon>
        <taxon>Haloarcula</taxon>
    </lineage>
</organism>
<feature type="region of interest" description="Disordered" evidence="10">
    <location>
        <begin position="30"/>
        <end position="59"/>
    </location>
</feature>
<dbReference type="EMBL" id="RKLR01000003">
    <property type="protein sequence ID" value="MBX0323034.1"/>
    <property type="molecule type" value="Genomic_DNA"/>
</dbReference>
<feature type="binding site" evidence="9">
    <location>
        <position position="286"/>
    </location>
    <ligand>
        <name>Cu cation</name>
        <dbReference type="ChEBI" id="CHEBI:23378"/>
    </ligand>
</feature>
<dbReference type="GO" id="GO:0042597">
    <property type="term" value="C:periplasmic space"/>
    <property type="evidence" value="ECO:0007669"/>
    <property type="project" value="UniProtKB-SubCell"/>
</dbReference>
<evidence type="ECO:0000259" key="11">
    <source>
        <dbReference type="Pfam" id="PF00127"/>
    </source>
</evidence>
<dbReference type="CDD" id="cd04220">
    <property type="entry name" value="Halocyanin"/>
    <property type="match status" value="2"/>
</dbReference>
<evidence type="ECO:0000256" key="5">
    <source>
        <dbReference type="ARBA" id="ARBA00022764"/>
    </source>
</evidence>
<evidence type="ECO:0000256" key="10">
    <source>
        <dbReference type="SAM" id="MobiDB-lite"/>
    </source>
</evidence>
<sequence length="293" mass="30897">MEPPSTRRQFLASTALTGLAATAGCLSTGETSQAVGDASDGGSTESTETAELTPPDSLGEWLVDANGYDGEPHRYGAGSRPSVWVGEPTDDGLAFAPPVVEVVPMTKVRWDWTGHGGQHNVVALDGTFDSGRTNAQSGTCYQYLFEEPGTYPYVSEPRRDDGMKGAVVVREPPSTGYPKVDQWLSHASNFDGTVVDRTGSDTAVVTVGAEGNGGAFAFDPPLVKIARGSTVRWEWTGDGGAHNVVFEEADVSSGDVASDAGTTFEHTFDDPGQYRYACLPHEALGMRGAVVVE</sequence>
<dbReference type="GO" id="GO:0009055">
    <property type="term" value="F:electron transfer activity"/>
    <property type="evidence" value="ECO:0007669"/>
    <property type="project" value="InterPro"/>
</dbReference>
<dbReference type="PANTHER" id="PTHR34192">
    <property type="entry name" value="PLASTOCYANIN MAJOR ISOFORM, CHLOROPLASTIC-RELATED"/>
    <property type="match status" value="1"/>
</dbReference>
<feature type="binding site" evidence="9">
    <location>
        <position position="281"/>
    </location>
    <ligand>
        <name>Cu cation</name>
        <dbReference type="ChEBI" id="CHEBI:23378"/>
    </ligand>
</feature>
<evidence type="ECO:0000256" key="1">
    <source>
        <dbReference type="ARBA" id="ARBA00004370"/>
    </source>
</evidence>
<evidence type="ECO:0000313" key="13">
    <source>
        <dbReference type="Proteomes" id="UP001430377"/>
    </source>
</evidence>
<feature type="domain" description="Blue (type 1) copper" evidence="11">
    <location>
        <begin position="90"/>
        <end position="169"/>
    </location>
</feature>
<dbReference type="Pfam" id="PF00127">
    <property type="entry name" value="Copper-bind"/>
    <property type="match status" value="2"/>
</dbReference>
<evidence type="ECO:0000256" key="8">
    <source>
        <dbReference type="ARBA" id="ARBA00023136"/>
    </source>
</evidence>
<proteinExistence type="predicted"/>
<dbReference type="InterPro" id="IPR017533">
    <property type="entry name" value="Halocyanin"/>
</dbReference>
<keyword evidence="4 9" id="KW-0479">Metal-binding</keyword>
<gene>
    <name evidence="12" type="ORF">EGH21_08350</name>
</gene>
<dbReference type="PROSITE" id="PS51318">
    <property type="entry name" value="TAT"/>
    <property type="match status" value="1"/>
</dbReference>
<protein>
    <submittedName>
        <fullName evidence="12">Halocyanin domain-containing protein</fullName>
    </submittedName>
</protein>
<keyword evidence="3" id="KW-0813">Transport</keyword>
<reference evidence="12 13" key="1">
    <citation type="submission" date="2021-06" db="EMBL/GenBank/DDBJ databases">
        <title>Halomicroarcula sp. a new haloarchaeum isolated from saline soil.</title>
        <authorList>
            <person name="Duran-Viseras A."/>
            <person name="Sanchez-Porro C."/>
            <person name="Ventosa A."/>
        </authorList>
    </citation>
    <scope>NUCLEOTIDE SEQUENCE [LARGE SCALE GENOMIC DNA]</scope>
    <source>
        <strain evidence="12 13">F13</strain>
    </source>
</reference>
<dbReference type="GO" id="GO:0005507">
    <property type="term" value="F:copper ion binding"/>
    <property type="evidence" value="ECO:0007669"/>
    <property type="project" value="InterPro"/>
</dbReference>
<feature type="compositionally biased region" description="Polar residues" evidence="10">
    <location>
        <begin position="41"/>
        <end position="50"/>
    </location>
</feature>
<dbReference type="InterPro" id="IPR002386">
    <property type="entry name" value="Amicyanin/Pseudoazurin"/>
</dbReference>
<dbReference type="InterPro" id="IPR000923">
    <property type="entry name" value="BlueCu_1"/>
</dbReference>
<comment type="cofactor">
    <cofactor evidence="9">
        <name>Cu cation</name>
        <dbReference type="ChEBI" id="CHEBI:23378"/>
    </cofactor>
    <text evidence="9">Binds 1 copper ion per subunit.</text>
</comment>
<evidence type="ECO:0000313" key="12">
    <source>
        <dbReference type="EMBL" id="MBX0323034.1"/>
    </source>
</evidence>
<keyword evidence="13" id="KW-1185">Reference proteome</keyword>
<evidence type="ECO:0000256" key="2">
    <source>
        <dbReference type="ARBA" id="ARBA00004418"/>
    </source>
</evidence>
<evidence type="ECO:0000256" key="9">
    <source>
        <dbReference type="PIRSR" id="PIRSR602386-1"/>
    </source>
</evidence>
<dbReference type="GO" id="GO:0016020">
    <property type="term" value="C:membrane"/>
    <property type="evidence" value="ECO:0007669"/>
    <property type="project" value="UniProtKB-SubCell"/>
</dbReference>
<dbReference type="InterPro" id="IPR008972">
    <property type="entry name" value="Cupredoxin"/>
</dbReference>
<dbReference type="InterPro" id="IPR006311">
    <property type="entry name" value="TAT_signal"/>
</dbReference>
<dbReference type="PRINTS" id="PR00155">
    <property type="entry name" value="AMICYANIN"/>
</dbReference>
<feature type="binding site" evidence="9">
    <location>
        <position position="278"/>
    </location>
    <ligand>
        <name>Cu cation</name>
        <dbReference type="ChEBI" id="CHEBI:23378"/>
    </ligand>
</feature>
<dbReference type="InterPro" id="IPR028871">
    <property type="entry name" value="BlueCu_1_BS"/>
</dbReference>
<evidence type="ECO:0000256" key="6">
    <source>
        <dbReference type="ARBA" id="ARBA00022982"/>
    </source>
</evidence>
<comment type="caution">
    <text evidence="12">The sequence shown here is derived from an EMBL/GenBank/DDBJ whole genome shotgun (WGS) entry which is preliminary data.</text>
</comment>
<keyword evidence="6" id="KW-0249">Electron transport</keyword>
<dbReference type="Proteomes" id="UP001430377">
    <property type="component" value="Unassembled WGS sequence"/>
</dbReference>
<dbReference type="NCBIfam" id="TIGR03102">
    <property type="entry name" value="halo_cynanin"/>
    <property type="match status" value="1"/>
</dbReference>
<dbReference type="AlphaFoldDB" id="A0AAW4PQT7"/>
<feature type="domain" description="Blue (type 1) copper" evidence="11">
    <location>
        <begin position="207"/>
        <end position="293"/>
    </location>
</feature>
<dbReference type="Gene3D" id="2.60.40.420">
    <property type="entry name" value="Cupredoxins - blue copper proteins"/>
    <property type="match status" value="2"/>
</dbReference>